<name>A0A8T1WHQ1_9STRA</name>
<dbReference type="PANTHER" id="PTHR21610">
    <property type="entry name" value="VON WILLEBRAND FACTOR A DOMAIN-CONTAINING PROTEIN 8"/>
    <property type="match status" value="1"/>
</dbReference>
<dbReference type="PANTHER" id="PTHR21610:SF9">
    <property type="entry name" value="VON WILLEBRAND FACTOR A DOMAIN-CONTAINING PROTEIN 8"/>
    <property type="match status" value="1"/>
</dbReference>
<dbReference type="InterPro" id="IPR039891">
    <property type="entry name" value="VWA8"/>
</dbReference>
<dbReference type="FunFam" id="3.40.50.300:FF:000587">
    <property type="entry name" value="von Willebrand factor A domain containing 8"/>
    <property type="match status" value="1"/>
</dbReference>
<evidence type="ECO:0000313" key="4">
    <source>
        <dbReference type="EMBL" id="KAG7391169.1"/>
    </source>
</evidence>
<evidence type="ECO:0000259" key="3">
    <source>
        <dbReference type="SMART" id="SM00382"/>
    </source>
</evidence>
<protein>
    <submittedName>
        <fullName evidence="4">von Willebrand factor A domain-containing protein 8</fullName>
    </submittedName>
</protein>
<dbReference type="Pfam" id="PF07728">
    <property type="entry name" value="AAA_5"/>
    <property type="match status" value="3"/>
</dbReference>
<dbReference type="OrthoDB" id="5186at2759"/>
<feature type="domain" description="AAA+ ATPase" evidence="3">
    <location>
        <begin position="440"/>
        <end position="586"/>
    </location>
</feature>
<comment type="caution">
    <text evidence="4">The sequence shown here is derived from an EMBL/GenBank/DDBJ whole genome shotgun (WGS) entry which is preliminary data.</text>
</comment>
<accession>A0A8T1WHQ1</accession>
<keyword evidence="5" id="KW-1185">Reference proteome</keyword>
<reference evidence="4" key="1">
    <citation type="submission" date="2021-02" db="EMBL/GenBank/DDBJ databases">
        <authorList>
            <person name="Palmer J.M."/>
        </authorList>
    </citation>
    <scope>NUCLEOTIDE SEQUENCE</scope>
    <source>
        <strain evidence="4">SCRP734</strain>
    </source>
</reference>
<dbReference type="GO" id="GO:0016887">
    <property type="term" value="F:ATP hydrolysis activity"/>
    <property type="evidence" value="ECO:0007669"/>
    <property type="project" value="InterPro"/>
</dbReference>
<evidence type="ECO:0000259" key="2">
    <source>
        <dbReference type="SMART" id="SM00327"/>
    </source>
</evidence>
<sequence length="1934" mass="214361">MGMLRTLGRHRSRWRMAIERRSVFSVRFTTCSSSEGSSSQQPTVVDIGGVKARVGNPKSVELVPRGYLTELQQGRPMSQELLGHLRWMLQKDRLKQDMFLIGPPGSSRRLLSMRFSELLHKEVEYVAISQDTTESDLKQRREIVDGAAIFTDQAPVRAAINGRVLVIDGLEKAERNVLPTLNNLLENREMMLDDGRFLMKAESYDALVEQGYSKEALEAQNLVRVHPDFRVIALGLPVPPYPGRTLDPPLRSRFQARNVKPSSPGSQLEELVAIAPSVPLPTLEKLVGIREAVNTIEATYDVGSSTGPRMPHFDFLSLSHCAKVVEKFPGASAANTVKRAFPVRTNVLGAKTEANAKALDRIVENFTDGLKSTAYSIDSVVKASADDVKATVAFRTPVAQLVLHDVPCGTSRAQMNAMPGFVETAAHSKVLAEMIQDHAVGRDLCVLGAKGSGKSALVRLFAHRMGYATELFSLFKDMTARDLLQRRSTDSHGNTRWEDSPLIHAARNGHLAVLDGVHRLGRDSLGVLQRLIQDREIDLADGSKLVSQVTYDAIVADASASGARNTLSRVSPIHPSFRIIAIAEADPATLKGAAGMPGKESTAAWLGSDSISMFSFHHLAAMSVAQSENDIVRQLYPELPQETTSTLLAFSEKLRGAKEKSANADYLALSLSMRQLLRVCRRLNAFPNQSLQDLRPLVHDTLLTQFLSSACTRLVDSLLDECKAPTSMLATDLKTQQAETISEVGGRLHIGDVSYPIQTPSSPELVPQPHYFDIPKHTRCMKDMLQDVVAGQKHMLLIGNQGVGKNKLADRLLQLLQQEREYIQLHRDTTVQTLTLVPTLIDGRIEWEDSPLVRAAKTGRTLIVDEADKAPLEVVCVLKGLVEDGEMLLGNGKRLIDPTKVTIEEWHNEDDIIELHPNFRMWVLANRPGFPFLGNNFFREIGDIFASHAIDNPDEESELSLLTAYAPSVPVDILRRLCRAFAELRELVENGTITYPYSTREAVAVAKHLEQFPNDGVASVLENVLAFDAYDRNMRNELSEVFLRHGIPLSPTGEALALKMNIAEARALPKLVPTESWRWIPEESVKFNAFTKKSQQQLHHSSLNRRQIWLDPSTTRSFALQHHRLHEFTERLASFQVPLKGNRKQQAHAMAVFPDNSLHVLTRRPMSVHSFTDFEGNERKHSILELENEHMQWEPNPVLVKLPDKGEVAVFIPSTGLTVFLNPLESSDGRADCLTLPDGALEGRQHVDSTVAHGKKRAQQNPFTKWFGVEKNGGWRAEADGLNAGLVLRYLHGGSLFQVLDLNLNNFFSIDLARMSSSLSAPVAQILSVQPTDEREWLLRTADESVVYKLSHDVRKNSFVLKAAAVDHTNSSVVDTRHSVIPGCLRSQGVVNPAKFMVHPRAFLQTFSNDESGGNIQSALREDLDDGKEQREVQLAWGNESFIVNPSQSDEGDLVDMEITFLELQMTKTVVVGSTPPSTGTSDDSRFFSLATESSSTSRVVAVTGAHDGRHTLTLQEDGAVKVWQLDQASLDREVELWKQMFGSGDNLRIDGALELKVDGSRVGGPSAPKTGLDAPKYGKEDPNNDPHVGGNTWAGGTGGSDTAGLGGRGGPYRLDKGHPVHQVSQEKKDEVSAEARAKAHAMAQEALAEMLREIDMTDREWETYQSYFKRVERESAQLRAVLANLEAVAQERNWLRHQSSGELDDGKLVDGIAGERLVFKRRGVSDSPFQAPAGHQQGQEPKKMLFVMDVSGSMYRFNGQDSRLERMLETSLMIMESFAGFERELDYCIMGHSGDSPEIPFVEFGAPPQDRKERFRVLQKMVAHTQYCRSGDHTVEAVERGVQRVAALQGDDRFVFVVSDANLERYGIEPRYLGHKLVAEPGVQAHALFIASFADEAERIRRELPAGRGHVCLDTSDLPRMFKQIFTSAFGCN</sequence>
<dbReference type="InterPro" id="IPR003593">
    <property type="entry name" value="AAA+_ATPase"/>
</dbReference>
<dbReference type="SMART" id="SM00327">
    <property type="entry name" value="VWA"/>
    <property type="match status" value="1"/>
</dbReference>
<feature type="region of interest" description="Disordered" evidence="1">
    <location>
        <begin position="1561"/>
        <end position="1608"/>
    </location>
</feature>
<dbReference type="GO" id="GO:0005524">
    <property type="term" value="F:ATP binding"/>
    <property type="evidence" value="ECO:0007669"/>
    <property type="project" value="InterPro"/>
</dbReference>
<proteinExistence type="predicted"/>
<dbReference type="Proteomes" id="UP000694044">
    <property type="component" value="Unassembled WGS sequence"/>
</dbReference>
<gene>
    <name evidence="4" type="primary">VWA8_4</name>
    <name evidence="4" type="ORF">PHYPSEUDO_005530</name>
</gene>
<feature type="domain" description="VWFA" evidence="2">
    <location>
        <begin position="1742"/>
        <end position="1931"/>
    </location>
</feature>
<feature type="domain" description="AAA+ ATPase" evidence="3">
    <location>
        <begin position="791"/>
        <end position="977"/>
    </location>
</feature>
<dbReference type="EMBL" id="JAGDFM010000023">
    <property type="protein sequence ID" value="KAG7391169.1"/>
    <property type="molecule type" value="Genomic_DNA"/>
</dbReference>
<organism evidence="4 5">
    <name type="scientific">Phytophthora pseudosyringae</name>
    <dbReference type="NCBI Taxonomy" id="221518"/>
    <lineage>
        <taxon>Eukaryota</taxon>
        <taxon>Sar</taxon>
        <taxon>Stramenopiles</taxon>
        <taxon>Oomycota</taxon>
        <taxon>Peronosporomycetes</taxon>
        <taxon>Peronosporales</taxon>
        <taxon>Peronosporaceae</taxon>
        <taxon>Phytophthora</taxon>
    </lineage>
</organism>
<dbReference type="InterPro" id="IPR011704">
    <property type="entry name" value="ATPase_dyneun-rel_AAA"/>
</dbReference>
<dbReference type="GO" id="GO:0005737">
    <property type="term" value="C:cytoplasm"/>
    <property type="evidence" value="ECO:0007669"/>
    <property type="project" value="TreeGrafter"/>
</dbReference>
<feature type="compositionally biased region" description="Gly residues" evidence="1">
    <location>
        <begin position="1593"/>
        <end position="1608"/>
    </location>
</feature>
<feature type="domain" description="AAA+ ATPase" evidence="3">
    <location>
        <begin position="94"/>
        <end position="264"/>
    </location>
</feature>
<evidence type="ECO:0000256" key="1">
    <source>
        <dbReference type="SAM" id="MobiDB-lite"/>
    </source>
</evidence>
<evidence type="ECO:0000313" key="5">
    <source>
        <dbReference type="Proteomes" id="UP000694044"/>
    </source>
</evidence>
<dbReference type="InterPro" id="IPR002035">
    <property type="entry name" value="VWF_A"/>
</dbReference>
<dbReference type="SMART" id="SM00382">
    <property type="entry name" value="AAA"/>
    <property type="match status" value="3"/>
</dbReference>